<keyword evidence="3" id="KW-1185">Reference proteome</keyword>
<dbReference type="EMBL" id="JAEPRB010000126">
    <property type="protein sequence ID" value="KAG2220890.1"/>
    <property type="molecule type" value="Genomic_DNA"/>
</dbReference>
<evidence type="ECO:0008006" key="4">
    <source>
        <dbReference type="Google" id="ProtNLM"/>
    </source>
</evidence>
<dbReference type="Proteomes" id="UP000646827">
    <property type="component" value="Unassembled WGS sequence"/>
</dbReference>
<sequence length="207" mass="22765">MIISLVKASVRLLLLLTFSKCLVYAITPESRGESERKAKNKQANNCETASQAILGNVFIALDLTQDMNVKDMESTWVQHPDVGPNSYFGFTAVPDQNIIFMDGGIGAADSGTTPARFKTTTYNIVTKTWADNLPARDGAMVRSHMATLGQDNNTVYVWGGYRDQVTGLPAGSGYQIPLEMYMYDVKVELTMEQWKSSLIFGSNTDVA</sequence>
<evidence type="ECO:0000256" key="1">
    <source>
        <dbReference type="SAM" id="SignalP"/>
    </source>
</evidence>
<keyword evidence="1" id="KW-0732">Signal</keyword>
<proteinExistence type="predicted"/>
<dbReference type="InterPro" id="IPR011043">
    <property type="entry name" value="Gal_Oxase/kelch_b-propeller"/>
</dbReference>
<evidence type="ECO:0000313" key="2">
    <source>
        <dbReference type="EMBL" id="KAG2220890.1"/>
    </source>
</evidence>
<dbReference type="Gene3D" id="2.120.10.80">
    <property type="entry name" value="Kelch-type beta propeller"/>
    <property type="match status" value="1"/>
</dbReference>
<reference evidence="2 3" key="1">
    <citation type="submission" date="2020-12" db="EMBL/GenBank/DDBJ databases">
        <title>Metabolic potential, ecology and presence of endohyphal bacteria is reflected in genomic diversity of Mucoromycotina.</title>
        <authorList>
            <person name="Muszewska A."/>
            <person name="Okrasinska A."/>
            <person name="Steczkiewicz K."/>
            <person name="Drgas O."/>
            <person name="Orlowska M."/>
            <person name="Perlinska-Lenart U."/>
            <person name="Aleksandrzak-Piekarczyk T."/>
            <person name="Szatraj K."/>
            <person name="Zielenkiewicz U."/>
            <person name="Pilsyk S."/>
            <person name="Malc E."/>
            <person name="Mieczkowski P."/>
            <person name="Kruszewska J.S."/>
            <person name="Biernat P."/>
            <person name="Pawlowska J."/>
        </authorList>
    </citation>
    <scope>NUCLEOTIDE SEQUENCE [LARGE SCALE GENOMIC DNA]</scope>
    <source>
        <strain evidence="2 3">CBS 142.35</strain>
    </source>
</reference>
<dbReference type="OrthoDB" id="10362085at2759"/>
<dbReference type="SUPFAM" id="SSF50965">
    <property type="entry name" value="Galactose oxidase, central domain"/>
    <property type="match status" value="1"/>
</dbReference>
<feature type="signal peptide" evidence="1">
    <location>
        <begin position="1"/>
        <end position="25"/>
    </location>
</feature>
<gene>
    <name evidence="2" type="ORF">INT45_004058</name>
</gene>
<accession>A0A8H7S294</accession>
<dbReference type="InterPro" id="IPR015915">
    <property type="entry name" value="Kelch-typ_b-propeller"/>
</dbReference>
<comment type="caution">
    <text evidence="2">The sequence shown here is derived from an EMBL/GenBank/DDBJ whole genome shotgun (WGS) entry which is preliminary data.</text>
</comment>
<feature type="chain" id="PRO_5034349862" description="Galactose oxidase" evidence="1">
    <location>
        <begin position="26"/>
        <end position="207"/>
    </location>
</feature>
<evidence type="ECO:0000313" key="3">
    <source>
        <dbReference type="Proteomes" id="UP000646827"/>
    </source>
</evidence>
<protein>
    <recommendedName>
        <fullName evidence="4">Galactose oxidase</fullName>
    </recommendedName>
</protein>
<dbReference type="AlphaFoldDB" id="A0A8H7S294"/>
<name>A0A8H7S294_9FUNG</name>
<organism evidence="2 3">
    <name type="scientific">Circinella minor</name>
    <dbReference type="NCBI Taxonomy" id="1195481"/>
    <lineage>
        <taxon>Eukaryota</taxon>
        <taxon>Fungi</taxon>
        <taxon>Fungi incertae sedis</taxon>
        <taxon>Mucoromycota</taxon>
        <taxon>Mucoromycotina</taxon>
        <taxon>Mucoromycetes</taxon>
        <taxon>Mucorales</taxon>
        <taxon>Lichtheimiaceae</taxon>
        <taxon>Circinella</taxon>
    </lineage>
</organism>